<keyword evidence="1" id="KW-0472">Membrane</keyword>
<organism evidence="2 3">
    <name type="scientific">Thalassotalea marina</name>
    <dbReference type="NCBI Taxonomy" id="1673741"/>
    <lineage>
        <taxon>Bacteria</taxon>
        <taxon>Pseudomonadati</taxon>
        <taxon>Pseudomonadota</taxon>
        <taxon>Gammaproteobacteria</taxon>
        <taxon>Alteromonadales</taxon>
        <taxon>Colwelliaceae</taxon>
        <taxon>Thalassotalea</taxon>
    </lineage>
</organism>
<keyword evidence="1" id="KW-0812">Transmembrane</keyword>
<evidence type="ECO:0000256" key="1">
    <source>
        <dbReference type="SAM" id="Phobius"/>
    </source>
</evidence>
<accession>A0A919BE06</accession>
<feature type="transmembrane region" description="Helical" evidence="1">
    <location>
        <begin position="12"/>
        <end position="31"/>
    </location>
</feature>
<proteinExistence type="predicted"/>
<evidence type="ECO:0000313" key="3">
    <source>
        <dbReference type="Proteomes" id="UP000623842"/>
    </source>
</evidence>
<dbReference type="Proteomes" id="UP000623842">
    <property type="component" value="Unassembled WGS sequence"/>
</dbReference>
<comment type="caution">
    <text evidence="2">The sequence shown here is derived from an EMBL/GenBank/DDBJ whole genome shotgun (WGS) entry which is preliminary data.</text>
</comment>
<protein>
    <submittedName>
        <fullName evidence="2">Uncharacterized protein</fullName>
    </submittedName>
</protein>
<dbReference type="RefSeq" id="WP_189767815.1">
    <property type="nucleotide sequence ID" value="NZ_BNCK01000002.1"/>
</dbReference>
<sequence length="214" mass="23950">MQTLLIKTNLIKAIFIAMCLLITLLFILVSVNENVPKGTSIKVTGDSLYKIVLPTNTHYTEQIVANGELLNKGQIIAKFKDSSGRHVGVTQARDQGYFVKNPDCCHGDDQELFGYLVKKSKNEVIFFQSNYAITHDFSPGEKVVIQSSNLSLEGEVLLVMGAEGKSIKMVYGISFNERPNFQSLLYGERLVIRKISPVKGMIEKSLKEVFMIRL</sequence>
<name>A0A919BE06_9GAMM</name>
<keyword evidence="1" id="KW-1133">Transmembrane helix</keyword>
<dbReference type="EMBL" id="BNCK01000002">
    <property type="protein sequence ID" value="GHF84276.1"/>
    <property type="molecule type" value="Genomic_DNA"/>
</dbReference>
<reference evidence="2" key="1">
    <citation type="journal article" date="2014" name="Int. J. Syst. Evol. Microbiol.">
        <title>Complete genome sequence of Corynebacterium casei LMG S-19264T (=DSM 44701T), isolated from a smear-ripened cheese.</title>
        <authorList>
            <consortium name="US DOE Joint Genome Institute (JGI-PGF)"/>
            <person name="Walter F."/>
            <person name="Albersmeier A."/>
            <person name="Kalinowski J."/>
            <person name="Ruckert C."/>
        </authorList>
    </citation>
    <scope>NUCLEOTIDE SEQUENCE</scope>
    <source>
        <strain evidence="2">KCTC 42731</strain>
    </source>
</reference>
<keyword evidence="3" id="KW-1185">Reference proteome</keyword>
<reference evidence="2" key="2">
    <citation type="submission" date="2020-09" db="EMBL/GenBank/DDBJ databases">
        <authorList>
            <person name="Sun Q."/>
            <person name="Kim S."/>
        </authorList>
    </citation>
    <scope>NUCLEOTIDE SEQUENCE</scope>
    <source>
        <strain evidence="2">KCTC 42731</strain>
    </source>
</reference>
<evidence type="ECO:0000313" key="2">
    <source>
        <dbReference type="EMBL" id="GHF84276.1"/>
    </source>
</evidence>
<dbReference type="AlphaFoldDB" id="A0A919BE06"/>
<gene>
    <name evidence="2" type="ORF">GCM10017161_09590</name>
</gene>